<accession>A0A7J6F091</accession>
<feature type="region of interest" description="Disordered" evidence="1">
    <location>
        <begin position="539"/>
        <end position="603"/>
    </location>
</feature>
<dbReference type="InterPro" id="IPR040256">
    <property type="entry name" value="At4g02000-like"/>
</dbReference>
<feature type="domain" description="DUF4283" evidence="2">
    <location>
        <begin position="60"/>
        <end position="142"/>
    </location>
</feature>
<evidence type="ECO:0008006" key="6">
    <source>
        <dbReference type="Google" id="ProtNLM"/>
    </source>
</evidence>
<evidence type="ECO:0000259" key="3">
    <source>
        <dbReference type="Pfam" id="PF14392"/>
    </source>
</evidence>
<comment type="caution">
    <text evidence="4">The sequence shown here is derived from an EMBL/GenBank/DDBJ whole genome shotgun (WGS) entry which is preliminary data.</text>
</comment>
<dbReference type="Proteomes" id="UP000583929">
    <property type="component" value="Unassembled WGS sequence"/>
</dbReference>
<feature type="compositionally biased region" description="Basic and acidic residues" evidence="1">
    <location>
        <begin position="422"/>
        <end position="433"/>
    </location>
</feature>
<sequence>MFEATFIYAHNELCIVPKSLPEFVMDPTGFSDLFEDSVQISQEELSFKLNPCEVDEPQEANKVLLGKIISKHKYGKAAIQGSLKMSWNAIKGWKWKELEEGLIQFSFANRDDALNVLARRPWFICGSLIVIMPWPAWLTPAEIKFDKTPMWVNVESIPPFYWNLSNLKEMAAKASPVYELPMGIEDAVGMSTLRFRATIDLNSPMFSGFFLRRQKLKDLWIQYRYEKLPKLCFKCGILNHDQSMCFKAPTIVKDAQGNFYPMYGVWLKNDAKEKSTFTAPLAKWFQDWVLQKQLGKDPTLRNQFKIHKALQHAENDELRESRLQLPSKRRIVEDADDTPGTNSTNIEAVITQLPLVNLPGIGEFAPFGNNAKRVVIQDLIDAAPPNDANSLSGKQGRNETLNRPPLRLEKETEGSQVSIIVEGKKSSSERHDQTNQMEYEESQGTKSTYVPSIEGSHCHKMPKPNGLVSDSNHQAPTYSSSPLGSQANPVKWPAISWTHHKGRELVMGSLTIDKYHREPTLFNPLNDIDDFRVGEHLQGPRKRRASDGIRFYPSTQGSAKGQDEIQTSGTIQRPKEISTTTPSKSNVELTEPNSTVNNPLYTPPPSHLEAMITPLHLEEEADPEGKSSQRRTRVRVLGKGVVHQSEIPLYRLPLKLLSGGIGLRPKME</sequence>
<feature type="compositionally biased region" description="Polar residues" evidence="1">
    <location>
        <begin position="553"/>
        <end position="600"/>
    </location>
</feature>
<feature type="region of interest" description="Disordered" evidence="1">
    <location>
        <begin position="386"/>
        <end position="446"/>
    </location>
</feature>
<protein>
    <recommendedName>
        <fullName evidence="6">DUF4283 domain-containing protein</fullName>
    </recommendedName>
</protein>
<proteinExistence type="predicted"/>
<reference evidence="4 5" key="1">
    <citation type="journal article" date="2020" name="bioRxiv">
        <title>Sequence and annotation of 42 cannabis genomes reveals extensive copy number variation in cannabinoid synthesis and pathogen resistance genes.</title>
        <authorList>
            <person name="Mckernan K.J."/>
            <person name="Helbert Y."/>
            <person name="Kane L.T."/>
            <person name="Ebling H."/>
            <person name="Zhang L."/>
            <person name="Liu B."/>
            <person name="Eaton Z."/>
            <person name="Mclaughlin S."/>
            <person name="Kingan S."/>
            <person name="Baybayan P."/>
            <person name="Concepcion G."/>
            <person name="Jordan M."/>
            <person name="Riva A."/>
            <person name="Barbazuk W."/>
            <person name="Harkins T."/>
        </authorList>
    </citation>
    <scope>NUCLEOTIDE SEQUENCE [LARGE SCALE GENOMIC DNA]</scope>
    <source>
        <strain evidence="5">cv. Jamaican Lion 4</strain>
        <tissue evidence="4">Leaf</tissue>
    </source>
</reference>
<dbReference type="AlphaFoldDB" id="A0A7J6F091"/>
<dbReference type="Pfam" id="PF14392">
    <property type="entry name" value="zf-CCHC_4"/>
    <property type="match status" value="1"/>
</dbReference>
<keyword evidence="5" id="KW-1185">Reference proteome</keyword>
<dbReference type="PANTHER" id="PTHR31286">
    <property type="entry name" value="GLYCINE-RICH CELL WALL STRUCTURAL PROTEIN 1.8-LIKE"/>
    <property type="match status" value="1"/>
</dbReference>
<organism evidence="4 5">
    <name type="scientific">Cannabis sativa</name>
    <name type="common">Hemp</name>
    <name type="synonym">Marijuana</name>
    <dbReference type="NCBI Taxonomy" id="3483"/>
    <lineage>
        <taxon>Eukaryota</taxon>
        <taxon>Viridiplantae</taxon>
        <taxon>Streptophyta</taxon>
        <taxon>Embryophyta</taxon>
        <taxon>Tracheophyta</taxon>
        <taxon>Spermatophyta</taxon>
        <taxon>Magnoliopsida</taxon>
        <taxon>eudicotyledons</taxon>
        <taxon>Gunneridae</taxon>
        <taxon>Pentapetalae</taxon>
        <taxon>rosids</taxon>
        <taxon>fabids</taxon>
        <taxon>Rosales</taxon>
        <taxon>Cannabaceae</taxon>
        <taxon>Cannabis</taxon>
    </lineage>
</organism>
<feature type="compositionally biased region" description="Polar residues" evidence="1">
    <location>
        <begin position="434"/>
        <end position="446"/>
    </location>
</feature>
<dbReference type="PANTHER" id="PTHR31286:SF167">
    <property type="entry name" value="OS09G0268800 PROTEIN"/>
    <property type="match status" value="1"/>
</dbReference>
<dbReference type="EMBL" id="JAATIQ010000289">
    <property type="protein sequence ID" value="KAF4364005.1"/>
    <property type="molecule type" value="Genomic_DNA"/>
</dbReference>
<evidence type="ECO:0000259" key="2">
    <source>
        <dbReference type="Pfam" id="PF14111"/>
    </source>
</evidence>
<name>A0A7J6F091_CANSA</name>
<evidence type="ECO:0000256" key="1">
    <source>
        <dbReference type="SAM" id="MobiDB-lite"/>
    </source>
</evidence>
<feature type="compositionally biased region" description="Polar residues" evidence="1">
    <location>
        <begin position="387"/>
        <end position="401"/>
    </location>
</feature>
<dbReference type="Pfam" id="PF14111">
    <property type="entry name" value="DUF4283"/>
    <property type="match status" value="1"/>
</dbReference>
<feature type="domain" description="Zinc knuckle CX2CX4HX4C" evidence="3">
    <location>
        <begin position="217"/>
        <end position="245"/>
    </location>
</feature>
<dbReference type="InterPro" id="IPR025836">
    <property type="entry name" value="Zn_knuckle_CX2CX4HX4C"/>
</dbReference>
<evidence type="ECO:0000313" key="5">
    <source>
        <dbReference type="Proteomes" id="UP000583929"/>
    </source>
</evidence>
<gene>
    <name evidence="4" type="ORF">G4B88_014962</name>
</gene>
<evidence type="ECO:0000313" key="4">
    <source>
        <dbReference type="EMBL" id="KAF4364005.1"/>
    </source>
</evidence>
<dbReference type="InterPro" id="IPR025558">
    <property type="entry name" value="DUF4283"/>
</dbReference>